<keyword evidence="3" id="KW-1185">Reference proteome</keyword>
<dbReference type="KEGG" id="cbot:ATE48_06105"/>
<evidence type="ECO:0000313" key="3">
    <source>
        <dbReference type="Proteomes" id="UP000092498"/>
    </source>
</evidence>
<dbReference type="RefSeq" id="WP_066768962.1">
    <property type="nucleotide sequence ID" value="NZ_CP013244.1"/>
</dbReference>
<feature type="transmembrane region" description="Helical" evidence="1">
    <location>
        <begin position="20"/>
        <end position="42"/>
    </location>
</feature>
<evidence type="ECO:0000313" key="2">
    <source>
        <dbReference type="EMBL" id="ANP45520.1"/>
    </source>
</evidence>
<reference evidence="2 3" key="1">
    <citation type="submission" date="2015-11" db="EMBL/GenBank/DDBJ databases">
        <title>Whole-Genome Sequence of Candidatus Oderbacter manganicum from the National Park Lower Oder Valley, Germany.</title>
        <authorList>
            <person name="Braun B."/>
            <person name="Liere K."/>
            <person name="Szewzyk U."/>
        </authorList>
    </citation>
    <scope>NUCLEOTIDE SEQUENCE [LARGE SCALE GENOMIC DNA]</scope>
    <source>
        <strain evidence="2 3">OTSz_A_272</strain>
    </source>
</reference>
<feature type="transmembrane region" description="Helical" evidence="1">
    <location>
        <begin position="62"/>
        <end position="95"/>
    </location>
</feature>
<dbReference type="Proteomes" id="UP000092498">
    <property type="component" value="Chromosome"/>
</dbReference>
<name>A0A1B1AG37_9PROT</name>
<protein>
    <recommendedName>
        <fullName evidence="4">Transmembrane protein</fullName>
    </recommendedName>
</protein>
<dbReference type="EMBL" id="CP013244">
    <property type="protein sequence ID" value="ANP45520.1"/>
    <property type="molecule type" value="Genomic_DNA"/>
</dbReference>
<gene>
    <name evidence="2" type="ORF">ATE48_06105</name>
</gene>
<evidence type="ECO:0008006" key="4">
    <source>
        <dbReference type="Google" id="ProtNLM"/>
    </source>
</evidence>
<evidence type="ECO:0000256" key="1">
    <source>
        <dbReference type="SAM" id="Phobius"/>
    </source>
</evidence>
<sequence length="124" mass="13515">MSTTPSPQLEPGRTSAFVVYVLFLLSIPSAAIFALFGIILALAARDGAGPLARSHLDNQIRIWFIAFWWTIGLAVLAIIGWLTLVILVGAVLLWIAGLGSLILFLWFTVKSLLGLLALMDNRPR</sequence>
<feature type="transmembrane region" description="Helical" evidence="1">
    <location>
        <begin position="101"/>
        <end position="119"/>
    </location>
</feature>
<dbReference type="InParanoid" id="A0A1B1AG37"/>
<proteinExistence type="predicted"/>
<organism evidence="2 3">
    <name type="scientific">Candidatus Viadribacter manganicus</name>
    <dbReference type="NCBI Taxonomy" id="1759059"/>
    <lineage>
        <taxon>Bacteria</taxon>
        <taxon>Pseudomonadati</taxon>
        <taxon>Pseudomonadota</taxon>
        <taxon>Alphaproteobacteria</taxon>
        <taxon>Hyphomonadales</taxon>
        <taxon>Hyphomonadaceae</taxon>
        <taxon>Candidatus Viadribacter</taxon>
    </lineage>
</organism>
<keyword evidence="1" id="KW-0812">Transmembrane</keyword>
<dbReference type="OrthoDB" id="7207038at2"/>
<dbReference type="STRING" id="1759059.ATE48_06105"/>
<dbReference type="AlphaFoldDB" id="A0A1B1AG37"/>
<accession>A0A1B1AG37</accession>
<keyword evidence="1" id="KW-1133">Transmembrane helix</keyword>
<keyword evidence="1" id="KW-0472">Membrane</keyword>